<reference evidence="1 2" key="1">
    <citation type="journal article" date="2013" name="Antonie Van Leeuwenhoek">
        <title>Dongia rigui sp. nov., isolated from freshwater of a large wetland in Korea.</title>
        <authorList>
            <person name="Baik K.S."/>
            <person name="Hwang Y.M."/>
            <person name="Choi J.S."/>
            <person name="Kwon J."/>
            <person name="Seong C.N."/>
        </authorList>
    </citation>
    <scope>NUCLEOTIDE SEQUENCE [LARGE SCALE GENOMIC DNA]</scope>
    <source>
        <strain evidence="1 2">04SU4-P</strain>
    </source>
</reference>
<accession>A0ABU5DYZ6</accession>
<dbReference type="EMBL" id="JAXCLX010000001">
    <property type="protein sequence ID" value="MDY0872515.1"/>
    <property type="molecule type" value="Genomic_DNA"/>
</dbReference>
<dbReference type="Proteomes" id="UP001271769">
    <property type="component" value="Unassembled WGS sequence"/>
</dbReference>
<name>A0ABU5DYZ6_9PROT</name>
<organism evidence="1 2">
    <name type="scientific">Dongia rigui</name>
    <dbReference type="NCBI Taxonomy" id="940149"/>
    <lineage>
        <taxon>Bacteria</taxon>
        <taxon>Pseudomonadati</taxon>
        <taxon>Pseudomonadota</taxon>
        <taxon>Alphaproteobacteria</taxon>
        <taxon>Rhodospirillales</taxon>
        <taxon>Dongiaceae</taxon>
        <taxon>Dongia</taxon>
    </lineage>
</organism>
<sequence length="756" mass="81083">MPRASLLLSTFNAGEWSPELYGRIDLDKYRNACRRIENFVLLAQGPATRRPGTQYVASTKDDGVVRLIPFEFSTEQAYIIEAGANYFRFYMNGGRIETSPGVAYEITTPYGVNDLSGLKWAQSADVLYLVHPQFQPHKLARSGHTNWSMTPIDFSDGPYLDENVAAVNMTPAAANGSNVTLTASAATFVAGDVGRLVRIKHGSTWGWGKIITFTSATQVKIDIKSTFGGTGAVPTWRLGAWSPGTGWPSTITFHEERLFLANTKYQPQTLWASVSGAYESFAPTGTDGVTKDDHGLNFTIADDRVNAIRWMSAGKTLALGTTGGEFNLTASSLNEALTPSNVTVRRETTNGSADLRPERIGAAVIYVQRAGRKVYEMAYSFENDAFNSPELSLLARHLTLKGIKEIAYQAEPWSVIWAVRQDGALLGLTYMRGQDVVGWHQHRVAGTAAKVKSVACIPGIAQDEAWLAVERVVNGVVRRSVERMAQAFEPEDAFDKKGAFFVDGGLTFNGAGATALTPDATAAVVGSTNVPFAAAAPAFTLDDIGREIQYSYPALEGEGYHVARARITGFIDASLVTATVLAPFPGVAPIAAGAWSLGATTILGLGHLVGETVTILADGATHPTRVVAPDGSITLERPTAYAHVGLGYTSRLATMDIEAGALDGTAQGKSRRIHRVIVRLNNSLGMRVGAEEAGSEDVVFREARTAMDQSPPLFTGDKVVAFPKGWATQAVVTVLQEQPLPCTIVALIPQLTTMDG</sequence>
<comment type="caution">
    <text evidence="1">The sequence shown here is derived from an EMBL/GenBank/DDBJ whole genome shotgun (WGS) entry which is preliminary data.</text>
</comment>
<evidence type="ECO:0000313" key="1">
    <source>
        <dbReference type="EMBL" id="MDY0872515.1"/>
    </source>
</evidence>
<proteinExistence type="predicted"/>
<evidence type="ECO:0000313" key="2">
    <source>
        <dbReference type="Proteomes" id="UP001271769"/>
    </source>
</evidence>
<gene>
    <name evidence="1" type="ORF">SMD31_11295</name>
</gene>
<dbReference type="RefSeq" id="WP_320500942.1">
    <property type="nucleotide sequence ID" value="NZ_JAXCLX010000001.1"/>
</dbReference>
<protein>
    <submittedName>
        <fullName evidence="1">Uncharacterized protein</fullName>
    </submittedName>
</protein>
<keyword evidence="2" id="KW-1185">Reference proteome</keyword>